<protein>
    <recommendedName>
        <fullName evidence="6">Flavin prenyltransferase UbiX</fullName>
        <ecNumber evidence="6">2.5.1.129</ecNumber>
    </recommendedName>
</protein>
<evidence type="ECO:0000313" key="10">
    <source>
        <dbReference type="Proteomes" id="UP000272051"/>
    </source>
</evidence>
<dbReference type="Pfam" id="PF02441">
    <property type="entry name" value="Flavoprotein"/>
    <property type="match status" value="1"/>
</dbReference>
<feature type="binding site" evidence="6">
    <location>
        <begin position="9"/>
        <end position="11"/>
    </location>
    <ligand>
        <name>FMN</name>
        <dbReference type="ChEBI" id="CHEBI:58210"/>
    </ligand>
</feature>
<dbReference type="EMBL" id="QMQX01000011">
    <property type="protein sequence ID" value="RLE53425.1"/>
    <property type="molecule type" value="Genomic_DNA"/>
</dbReference>
<dbReference type="EC" id="2.5.1.129" evidence="6"/>
<sequence length="185" mass="20170">MKVVVCITGASGVVYGVRLLEVLREKGVEVDLVLTRSAKRIIEYEMGVAVSKVASLASKAYEEEELEAPISSGSAIFDSVVIAPCSMKSLAGIANGYSENLVLRVAEVALKERRKLILLLRETPLSLVHIHNMAKAAEAGAVIMPACPAFYHKPRKVEDLIDFVVGKILDQLGIPHNLYRRWGEA</sequence>
<evidence type="ECO:0000313" key="11">
    <source>
        <dbReference type="Proteomes" id="UP000278475"/>
    </source>
</evidence>
<accession>A0A497F1R1</accession>
<reference evidence="10 11" key="1">
    <citation type="submission" date="2018-06" db="EMBL/GenBank/DDBJ databases">
        <title>Extensive metabolic versatility and redundancy in microbially diverse, dynamic hydrothermal sediments.</title>
        <authorList>
            <person name="Dombrowski N."/>
            <person name="Teske A."/>
            <person name="Baker B.J."/>
        </authorList>
    </citation>
    <scope>NUCLEOTIDE SEQUENCE [LARGE SCALE GENOMIC DNA]</scope>
    <source>
        <strain evidence="9">B34_G17</strain>
        <strain evidence="8">B66_G16</strain>
    </source>
</reference>
<evidence type="ECO:0000256" key="1">
    <source>
        <dbReference type="ARBA" id="ARBA00022602"/>
    </source>
</evidence>
<comment type="function">
    <text evidence="6">Flavin prenyltransferase that catalyzes the synthesis of the prenylated FMN cofactor (prenyl-FMN) for 4-hydroxy-3-polyprenylbenzoic acid decarboxylase UbiD. The prenyltransferase is metal-independent and links a dimethylallyl moiety from dimethylallyl monophosphate (DMAP) to the flavin N5 and C6 atoms of FMN.</text>
</comment>
<comment type="similarity">
    <text evidence="5 6">Belongs to the UbiX/PAD1 family.</text>
</comment>
<dbReference type="GO" id="GO:0016831">
    <property type="term" value="F:carboxy-lyase activity"/>
    <property type="evidence" value="ECO:0007669"/>
    <property type="project" value="TreeGrafter"/>
</dbReference>
<keyword evidence="3 6" id="KW-0288">FMN</keyword>
<dbReference type="PANTHER" id="PTHR43374">
    <property type="entry name" value="FLAVIN PRENYLTRANSFERASE"/>
    <property type="match status" value="1"/>
</dbReference>
<dbReference type="InterPro" id="IPR004507">
    <property type="entry name" value="UbiX-like"/>
</dbReference>
<evidence type="ECO:0000256" key="2">
    <source>
        <dbReference type="ARBA" id="ARBA00022630"/>
    </source>
</evidence>
<proteinExistence type="inferred from homology"/>
<dbReference type="AlphaFoldDB" id="A0A497F1R1"/>
<keyword evidence="4 6" id="KW-0808">Transferase</keyword>
<dbReference type="InterPro" id="IPR003382">
    <property type="entry name" value="Flavoprotein"/>
</dbReference>
<dbReference type="HAMAP" id="MF_01984">
    <property type="entry name" value="ubiX_pad"/>
    <property type="match status" value="1"/>
</dbReference>
<comment type="caution">
    <text evidence="6">Lacks conserved residue(s) required for the propagation of feature annotation.</text>
</comment>
<dbReference type="Proteomes" id="UP000278475">
    <property type="component" value="Unassembled WGS sequence"/>
</dbReference>
<comment type="caution">
    <text evidence="9">The sequence shown here is derived from an EMBL/GenBank/DDBJ whole genome shotgun (WGS) entry which is preliminary data.</text>
</comment>
<keyword evidence="2 6" id="KW-0285">Flavoprotein</keyword>
<keyword evidence="1 6" id="KW-0637">Prenyltransferase</keyword>
<feature type="binding site" evidence="6">
    <location>
        <position position="167"/>
    </location>
    <ligand>
        <name>dimethylallyl phosphate</name>
        <dbReference type="ChEBI" id="CHEBI:88052"/>
    </ligand>
</feature>
<dbReference type="PANTHER" id="PTHR43374:SF1">
    <property type="entry name" value="FLAVIN PRENYLTRANSFERASE PAD1, MITOCHONDRIAL"/>
    <property type="match status" value="1"/>
</dbReference>
<dbReference type="FunFam" id="3.40.50.1950:FF:000001">
    <property type="entry name" value="Flavin prenyltransferase UbiX"/>
    <property type="match status" value="1"/>
</dbReference>
<name>A0A497F1R1_9CREN</name>
<feature type="binding site" evidence="6">
    <location>
        <position position="121"/>
    </location>
    <ligand>
        <name>FMN</name>
        <dbReference type="ChEBI" id="CHEBI:58210"/>
    </ligand>
</feature>
<dbReference type="NCBIfam" id="TIGR00421">
    <property type="entry name" value="ubiX_pad"/>
    <property type="match status" value="1"/>
</dbReference>
<comment type="catalytic activity">
    <reaction evidence="6">
        <text>dimethylallyl phosphate + FMNH2 = prenylated FMNH2 + phosphate</text>
        <dbReference type="Rhea" id="RHEA:37743"/>
        <dbReference type="ChEBI" id="CHEBI:43474"/>
        <dbReference type="ChEBI" id="CHEBI:57618"/>
        <dbReference type="ChEBI" id="CHEBI:87467"/>
        <dbReference type="ChEBI" id="CHEBI:88052"/>
        <dbReference type="EC" id="2.5.1.129"/>
    </reaction>
</comment>
<evidence type="ECO:0000256" key="6">
    <source>
        <dbReference type="HAMAP-Rule" id="MF_01984"/>
    </source>
</evidence>
<feature type="binding site" evidence="6">
    <location>
        <begin position="86"/>
        <end position="89"/>
    </location>
    <ligand>
        <name>FMN</name>
        <dbReference type="ChEBI" id="CHEBI:58210"/>
    </ligand>
</feature>
<evidence type="ECO:0000256" key="5">
    <source>
        <dbReference type="ARBA" id="ARBA00060793"/>
    </source>
</evidence>
<evidence type="ECO:0000256" key="3">
    <source>
        <dbReference type="ARBA" id="ARBA00022643"/>
    </source>
</evidence>
<evidence type="ECO:0000256" key="4">
    <source>
        <dbReference type="ARBA" id="ARBA00022679"/>
    </source>
</evidence>
<evidence type="ECO:0000313" key="8">
    <source>
        <dbReference type="EMBL" id="RLE50670.1"/>
    </source>
</evidence>
<dbReference type="NCBIfam" id="NF004685">
    <property type="entry name" value="PRK06029.1"/>
    <property type="match status" value="1"/>
</dbReference>
<gene>
    <name evidence="6" type="primary">ubiX</name>
    <name evidence="8" type="ORF">DRJ31_00545</name>
    <name evidence="9" type="ORF">DRJ33_01095</name>
</gene>
<dbReference type="GO" id="GO:0106141">
    <property type="term" value="F:flavin prenyltransferase activity"/>
    <property type="evidence" value="ECO:0007669"/>
    <property type="project" value="UniProtKB-EC"/>
</dbReference>
<dbReference type="Gene3D" id="3.40.50.1950">
    <property type="entry name" value="Flavin prenyltransferase-like"/>
    <property type="match status" value="1"/>
</dbReference>
<dbReference type="EMBL" id="QMQV01000002">
    <property type="protein sequence ID" value="RLE50670.1"/>
    <property type="molecule type" value="Genomic_DNA"/>
</dbReference>
<evidence type="ECO:0000259" key="7">
    <source>
        <dbReference type="Pfam" id="PF02441"/>
    </source>
</evidence>
<feature type="binding site" evidence="6">
    <location>
        <position position="35"/>
    </location>
    <ligand>
        <name>FMN</name>
        <dbReference type="ChEBI" id="CHEBI:58210"/>
    </ligand>
</feature>
<dbReference type="SUPFAM" id="SSF52507">
    <property type="entry name" value="Homo-oligomeric flavin-containing Cys decarboxylases, HFCD"/>
    <property type="match status" value="1"/>
</dbReference>
<feature type="domain" description="Flavoprotein" evidence="7">
    <location>
        <begin position="1"/>
        <end position="172"/>
    </location>
</feature>
<organism evidence="9 10">
    <name type="scientific">Thermoproteota archaeon</name>
    <dbReference type="NCBI Taxonomy" id="2056631"/>
    <lineage>
        <taxon>Archaea</taxon>
        <taxon>Thermoproteota</taxon>
    </lineage>
</organism>
<dbReference type="Proteomes" id="UP000272051">
    <property type="component" value="Unassembled WGS sequence"/>
</dbReference>
<dbReference type="InterPro" id="IPR036551">
    <property type="entry name" value="Flavin_trans-like"/>
</dbReference>
<evidence type="ECO:0000313" key="9">
    <source>
        <dbReference type="EMBL" id="RLE53425.1"/>
    </source>
</evidence>
<feature type="binding site" evidence="6">
    <location>
        <position position="151"/>
    </location>
    <ligand>
        <name>dimethylallyl phosphate</name>
        <dbReference type="ChEBI" id="CHEBI:88052"/>
    </ligand>
</feature>